<evidence type="ECO:0000256" key="1">
    <source>
        <dbReference type="SAM" id="Phobius"/>
    </source>
</evidence>
<dbReference type="EMBL" id="JBAMZJ010000028">
    <property type="protein sequence ID" value="KAL0523543.1"/>
    <property type="molecule type" value="Genomic_DNA"/>
</dbReference>
<keyword evidence="1" id="KW-0472">Membrane</keyword>
<feature type="transmembrane region" description="Helical" evidence="1">
    <location>
        <begin position="6"/>
        <end position="27"/>
    </location>
</feature>
<evidence type="ECO:0000313" key="3">
    <source>
        <dbReference type="Proteomes" id="UP001500493"/>
    </source>
</evidence>
<organism evidence="2 3">
    <name type="scientific">Leishmania shawi</name>
    <dbReference type="NCBI Taxonomy" id="5680"/>
    <lineage>
        <taxon>Eukaryota</taxon>
        <taxon>Discoba</taxon>
        <taxon>Euglenozoa</taxon>
        <taxon>Kinetoplastea</taxon>
        <taxon>Metakinetoplastina</taxon>
        <taxon>Trypanosomatida</taxon>
        <taxon>Trypanosomatidae</taxon>
        <taxon>Leishmaniinae</taxon>
        <taxon>Leishmania</taxon>
        <taxon>Leishmania guyanensis species complex</taxon>
    </lineage>
</organism>
<dbReference type="Proteomes" id="UP001500493">
    <property type="component" value="Unassembled WGS sequence"/>
</dbReference>
<accession>A0AAW3BPT7</accession>
<comment type="caution">
    <text evidence="2">The sequence shown here is derived from an EMBL/GenBank/DDBJ whole genome shotgun (WGS) entry which is preliminary data.</text>
</comment>
<gene>
    <name evidence="2" type="ORF">Q4I32_004710</name>
</gene>
<dbReference type="AlphaFoldDB" id="A0AAW3BPT7"/>
<keyword evidence="1" id="KW-1133">Transmembrane helix</keyword>
<reference evidence="2" key="1">
    <citation type="submission" date="2024-02" db="EMBL/GenBank/DDBJ databases">
        <title>FIRST GENOME SEQUENCES OF Leishmania (Viannia) shawi, Leishmania (Viannia) lindenbergi AND Leishmania (Viannia) utingensis.</title>
        <authorList>
            <person name="Resadore F."/>
            <person name="Custodio M.G.F."/>
            <person name="Boite M.C."/>
            <person name="Cupolillo E."/>
            <person name="Ferreira G.E.M."/>
        </authorList>
    </citation>
    <scope>NUCLEOTIDE SEQUENCE</scope>
    <source>
        <strain evidence="2">MHOM/BR/2013/18 LTA MLF</strain>
    </source>
</reference>
<keyword evidence="1" id="KW-0812">Transmembrane</keyword>
<sequence length="117" mass="13974">MFVQWFTLISAIAQFYLLHFSITRHFFSLSPTSRFSVPLTPSFVFDDWTASEFYTHTLKRFPLCITELRQHPPRAISRITSPSSLLCSTRSLSRWPARLTRAPLWRWRRGRRTGRRR</sequence>
<name>A0AAW3BPT7_9TRYP</name>
<evidence type="ECO:0000313" key="2">
    <source>
        <dbReference type="EMBL" id="KAL0523543.1"/>
    </source>
</evidence>
<protein>
    <recommendedName>
        <fullName evidence="4">Secreted protein</fullName>
    </recommendedName>
</protein>
<proteinExistence type="predicted"/>
<evidence type="ECO:0008006" key="4">
    <source>
        <dbReference type="Google" id="ProtNLM"/>
    </source>
</evidence>